<evidence type="ECO:0000256" key="14">
    <source>
        <dbReference type="SAM" id="Phobius"/>
    </source>
</evidence>
<dbReference type="InterPro" id="IPR004358">
    <property type="entry name" value="Sig_transdc_His_kin-like_C"/>
</dbReference>
<protein>
    <recommendedName>
        <fullName evidence="3">histidine kinase</fullName>
        <ecNumber evidence="3">2.7.13.3</ecNumber>
    </recommendedName>
</protein>
<dbReference type="InterPro" id="IPR050351">
    <property type="entry name" value="BphY/WalK/GraS-like"/>
</dbReference>
<keyword evidence="5" id="KW-0597">Phosphoprotein</keyword>
<keyword evidence="8" id="KW-0547">Nucleotide-binding</keyword>
<dbReference type="EMBL" id="JBBPCC010000024">
    <property type="protein sequence ID" value="MEK8131898.1"/>
    <property type="molecule type" value="Genomic_DNA"/>
</dbReference>
<dbReference type="PRINTS" id="PR00344">
    <property type="entry name" value="BCTRLSENSOR"/>
</dbReference>
<dbReference type="GO" id="GO:0004673">
    <property type="term" value="F:protein histidine kinase activity"/>
    <property type="evidence" value="ECO:0007669"/>
    <property type="project" value="UniProtKB-EC"/>
</dbReference>
<dbReference type="InterPro" id="IPR005467">
    <property type="entry name" value="His_kinase_dom"/>
</dbReference>
<keyword evidence="6 16" id="KW-0808">Transferase</keyword>
<dbReference type="SUPFAM" id="SSF55874">
    <property type="entry name" value="ATPase domain of HSP90 chaperone/DNA topoisomerase II/histidine kinase"/>
    <property type="match status" value="1"/>
</dbReference>
<keyword evidence="17" id="KW-1185">Reference proteome</keyword>
<comment type="catalytic activity">
    <reaction evidence="1">
        <text>ATP + protein L-histidine = ADP + protein N-phospho-L-histidine.</text>
        <dbReference type="EC" id="2.7.13.3"/>
    </reaction>
</comment>
<comment type="caution">
    <text evidence="16">The sequence shown here is derived from an EMBL/GenBank/DDBJ whole genome shotgun (WGS) entry which is preliminary data.</text>
</comment>
<evidence type="ECO:0000313" key="16">
    <source>
        <dbReference type="EMBL" id="MEK8131898.1"/>
    </source>
</evidence>
<gene>
    <name evidence="16" type="ORF">WMW72_28715</name>
</gene>
<keyword evidence="7 14" id="KW-0812">Transmembrane</keyword>
<keyword evidence="10" id="KW-0067">ATP-binding</keyword>
<feature type="transmembrane region" description="Helical" evidence="14">
    <location>
        <begin position="34"/>
        <end position="55"/>
    </location>
</feature>
<evidence type="ECO:0000313" key="17">
    <source>
        <dbReference type="Proteomes" id="UP001469365"/>
    </source>
</evidence>
<sequence>MEYLKEKLVFLLINTVAAFALASFLYFMGVQSYFILYTICVWFFPILSLLIYDYIRKNHYYKNLLSSLYQLDQKYLLSEIIHEPDFVDGQILHEIISATNRDMHEHIKEYREKEGEYREYMEAWVHEIKTPIASGKLIIENNKTEITKKIEEEFNKVEAHVEQVLYYARSTNTSEDYIIKKFCLMDSIKNVARKNSKSFIYRKIKLNLGALHVPIYNDAKWVEFIINQVVTNAIKYTKEEEAQISLYAEKNKDNITLIIEDNGVGISKTDLNKIFNKGFTGENGRIFGKSTGMGLYICHKLANKLGLGIKAESNKGVGTKISIIFPVGDFSTME</sequence>
<evidence type="ECO:0000256" key="5">
    <source>
        <dbReference type="ARBA" id="ARBA00022553"/>
    </source>
</evidence>
<dbReference type="CDD" id="cd00082">
    <property type="entry name" value="HisKA"/>
    <property type="match status" value="1"/>
</dbReference>
<evidence type="ECO:0000256" key="10">
    <source>
        <dbReference type="ARBA" id="ARBA00022840"/>
    </source>
</evidence>
<evidence type="ECO:0000256" key="8">
    <source>
        <dbReference type="ARBA" id="ARBA00022741"/>
    </source>
</evidence>
<evidence type="ECO:0000256" key="3">
    <source>
        <dbReference type="ARBA" id="ARBA00012438"/>
    </source>
</evidence>
<dbReference type="InterPro" id="IPR036890">
    <property type="entry name" value="HATPase_C_sf"/>
</dbReference>
<feature type="transmembrane region" description="Helical" evidence="14">
    <location>
        <begin position="9"/>
        <end position="28"/>
    </location>
</feature>
<evidence type="ECO:0000256" key="12">
    <source>
        <dbReference type="ARBA" id="ARBA00023012"/>
    </source>
</evidence>
<dbReference type="InterPro" id="IPR003594">
    <property type="entry name" value="HATPase_dom"/>
</dbReference>
<evidence type="ECO:0000256" key="2">
    <source>
        <dbReference type="ARBA" id="ARBA00004651"/>
    </source>
</evidence>
<evidence type="ECO:0000256" key="4">
    <source>
        <dbReference type="ARBA" id="ARBA00022475"/>
    </source>
</evidence>
<dbReference type="Proteomes" id="UP001469365">
    <property type="component" value="Unassembled WGS sequence"/>
</dbReference>
<dbReference type="Gene3D" id="3.30.565.10">
    <property type="entry name" value="Histidine kinase-like ATPase, C-terminal domain"/>
    <property type="match status" value="1"/>
</dbReference>
<keyword evidence="4" id="KW-1003">Cell membrane</keyword>
<dbReference type="SMART" id="SM00387">
    <property type="entry name" value="HATPase_c"/>
    <property type="match status" value="1"/>
</dbReference>
<evidence type="ECO:0000256" key="7">
    <source>
        <dbReference type="ARBA" id="ARBA00022692"/>
    </source>
</evidence>
<dbReference type="Pfam" id="PF02518">
    <property type="entry name" value="HATPase_c"/>
    <property type="match status" value="1"/>
</dbReference>
<organism evidence="16 17">
    <name type="scientific">Paenibacillus filicis</name>
    <dbReference type="NCBI Taxonomy" id="669464"/>
    <lineage>
        <taxon>Bacteria</taxon>
        <taxon>Bacillati</taxon>
        <taxon>Bacillota</taxon>
        <taxon>Bacilli</taxon>
        <taxon>Bacillales</taxon>
        <taxon>Paenibacillaceae</taxon>
        <taxon>Paenibacillus</taxon>
    </lineage>
</organism>
<evidence type="ECO:0000256" key="11">
    <source>
        <dbReference type="ARBA" id="ARBA00022989"/>
    </source>
</evidence>
<dbReference type="InterPro" id="IPR003661">
    <property type="entry name" value="HisK_dim/P_dom"/>
</dbReference>
<name>A0ABU9DUU8_9BACL</name>
<reference evidence="16 17" key="1">
    <citation type="submission" date="2024-04" db="EMBL/GenBank/DDBJ databases">
        <title>draft genome sequnece of Paenibacillus filicis.</title>
        <authorList>
            <person name="Kim D.-U."/>
        </authorList>
    </citation>
    <scope>NUCLEOTIDE SEQUENCE [LARGE SCALE GENOMIC DNA]</scope>
    <source>
        <strain evidence="16 17">KACC14197</strain>
    </source>
</reference>
<evidence type="ECO:0000256" key="1">
    <source>
        <dbReference type="ARBA" id="ARBA00000085"/>
    </source>
</evidence>
<evidence type="ECO:0000259" key="15">
    <source>
        <dbReference type="PROSITE" id="PS50109"/>
    </source>
</evidence>
<keyword evidence="13 14" id="KW-0472">Membrane</keyword>
<dbReference type="PROSITE" id="PS50109">
    <property type="entry name" value="HIS_KIN"/>
    <property type="match status" value="1"/>
</dbReference>
<keyword evidence="11 14" id="KW-1133">Transmembrane helix</keyword>
<dbReference type="PANTHER" id="PTHR45453:SF2">
    <property type="entry name" value="HISTIDINE KINASE"/>
    <property type="match status" value="1"/>
</dbReference>
<proteinExistence type="predicted"/>
<evidence type="ECO:0000256" key="13">
    <source>
        <dbReference type="ARBA" id="ARBA00023136"/>
    </source>
</evidence>
<comment type="subcellular location">
    <subcellularLocation>
        <location evidence="2">Cell membrane</location>
        <topology evidence="2">Multi-pass membrane protein</topology>
    </subcellularLocation>
</comment>
<keyword evidence="12" id="KW-0902">Two-component regulatory system</keyword>
<dbReference type="EC" id="2.7.13.3" evidence="3"/>
<dbReference type="PANTHER" id="PTHR45453">
    <property type="entry name" value="PHOSPHATE REGULON SENSOR PROTEIN PHOR"/>
    <property type="match status" value="1"/>
</dbReference>
<accession>A0ABU9DUU8</accession>
<evidence type="ECO:0000256" key="9">
    <source>
        <dbReference type="ARBA" id="ARBA00022777"/>
    </source>
</evidence>
<feature type="domain" description="Histidine kinase" evidence="15">
    <location>
        <begin position="123"/>
        <end position="329"/>
    </location>
</feature>
<keyword evidence="9 16" id="KW-0418">Kinase</keyword>
<evidence type="ECO:0000256" key="6">
    <source>
        <dbReference type="ARBA" id="ARBA00022679"/>
    </source>
</evidence>